<evidence type="ECO:0000259" key="11">
    <source>
        <dbReference type="Pfam" id="PF04095"/>
    </source>
</evidence>
<evidence type="ECO:0000256" key="3">
    <source>
        <dbReference type="ARBA" id="ARBA00013236"/>
    </source>
</evidence>
<dbReference type="GO" id="GO:0034355">
    <property type="term" value="P:NAD+ biosynthetic process via the salvage pathway"/>
    <property type="evidence" value="ECO:0007669"/>
    <property type="project" value="TreeGrafter"/>
</dbReference>
<evidence type="ECO:0000256" key="7">
    <source>
        <dbReference type="ARBA" id="ARBA00048668"/>
    </source>
</evidence>
<dbReference type="EC" id="6.3.4.21" evidence="3 9"/>
<dbReference type="GO" id="GO:0004516">
    <property type="term" value="F:nicotinate phosphoribosyltransferase activity"/>
    <property type="evidence" value="ECO:0007669"/>
    <property type="project" value="UniProtKB-UniRule"/>
</dbReference>
<comment type="similarity">
    <text evidence="2 9 10">Belongs to the NAPRTase family.</text>
</comment>
<dbReference type="InterPro" id="IPR040727">
    <property type="entry name" value="NAPRTase_N"/>
</dbReference>
<dbReference type="Pfam" id="PF04095">
    <property type="entry name" value="NAPRTase"/>
    <property type="match status" value="1"/>
</dbReference>
<dbReference type="InterPro" id="IPR041525">
    <property type="entry name" value="N/Namide_PRibTrfase"/>
</dbReference>
<dbReference type="EMBL" id="CP123498">
    <property type="protein sequence ID" value="WGL96167.1"/>
    <property type="molecule type" value="Genomic_DNA"/>
</dbReference>
<dbReference type="InterPro" id="IPR006406">
    <property type="entry name" value="Nic_PRibTrfase"/>
</dbReference>
<dbReference type="Gene3D" id="3.20.140.10">
    <property type="entry name" value="nicotinate phosphoribosyltransferase"/>
    <property type="match status" value="1"/>
</dbReference>
<evidence type="ECO:0000313" key="14">
    <source>
        <dbReference type="Proteomes" id="UP001177597"/>
    </source>
</evidence>
<keyword evidence="5 9" id="KW-0436">Ligase</keyword>
<comment type="function">
    <text evidence="8 9 10">Catalyzes the synthesis of beta-nicotinate D-ribonucleotide from nicotinate and 5-phospho-D-ribose 1-phosphate at the expense of ATP.</text>
</comment>
<accession>A0AA95K8Q5</accession>
<evidence type="ECO:0000313" key="13">
    <source>
        <dbReference type="EMBL" id="WGL96167.1"/>
    </source>
</evidence>
<dbReference type="InterPro" id="IPR007229">
    <property type="entry name" value="Nic_PRibTrfase-Fam"/>
</dbReference>
<dbReference type="Proteomes" id="UP001177597">
    <property type="component" value="Chromosome"/>
</dbReference>
<evidence type="ECO:0000256" key="10">
    <source>
        <dbReference type="RuleBase" id="RU003838"/>
    </source>
</evidence>
<dbReference type="InterPro" id="IPR036068">
    <property type="entry name" value="Nicotinate_pribotase-like_C"/>
</dbReference>
<feature type="domain" description="Nicotinate phosphoribosyltransferase N-terminal" evidence="12">
    <location>
        <begin position="13"/>
        <end position="131"/>
    </location>
</feature>
<dbReference type="FunFam" id="3.20.140.10:FF:000001">
    <property type="entry name" value="Nicotinate phosphoribosyltransferase"/>
    <property type="match status" value="1"/>
</dbReference>
<dbReference type="SUPFAM" id="SSF54675">
    <property type="entry name" value="Nicotinate/Quinolinate PRTase N-terminal domain-like"/>
    <property type="match status" value="1"/>
</dbReference>
<proteinExistence type="inferred from homology"/>
<dbReference type="PANTHER" id="PTHR11098">
    <property type="entry name" value="NICOTINATE PHOSPHORIBOSYLTRANSFERASE"/>
    <property type="match status" value="1"/>
</dbReference>
<sequence>MNLDAPPIITSLLDTDAYKLHMQQAVFHHYNHVSVVAEFRCRSDERLGNYAQAVRQQIDLMAHVALTPTEYHYLRGLPFFKTDYLDWLKAFRFNPRQVNVYTTPENQLALRISGPWREVILWEVPLLALISELVHRSRSPTVTAKDAIEQLHKLIKHFYQDTKMQNIDLANFKLMDFGTRRRFSRTVQFAIVNELKNHFPYFTGTSNYKLAEQLQLRPVGTQAHEWFQAHQQISEDLANSQRVALQSWLDEYPDQLGIALTDCITMDAFLRDFDITFANRYQGLRHDSGDPLEWGEKAIRHYKKLAIDPMSKTLVFSDNLDLQKALILYKHFYKRINLIFGIGTRLTCNIPQVKPLNIVIKLVECNGKPVAKLSDSPGKTICDDDEFIDRLKKAFDIPNITKRVDNKPN</sequence>
<comment type="catalytic activity">
    <reaction evidence="7 9 10">
        <text>5-phospho-alpha-D-ribose 1-diphosphate + nicotinate + ATP + H2O = nicotinate beta-D-ribonucleotide + ADP + phosphate + diphosphate</text>
        <dbReference type="Rhea" id="RHEA:36163"/>
        <dbReference type="ChEBI" id="CHEBI:15377"/>
        <dbReference type="ChEBI" id="CHEBI:30616"/>
        <dbReference type="ChEBI" id="CHEBI:32544"/>
        <dbReference type="ChEBI" id="CHEBI:33019"/>
        <dbReference type="ChEBI" id="CHEBI:43474"/>
        <dbReference type="ChEBI" id="CHEBI:57502"/>
        <dbReference type="ChEBI" id="CHEBI:58017"/>
        <dbReference type="ChEBI" id="CHEBI:456216"/>
        <dbReference type="EC" id="6.3.4.21"/>
    </reaction>
</comment>
<dbReference type="PANTHER" id="PTHR11098:SF1">
    <property type="entry name" value="NICOTINATE PHOSPHORIBOSYLTRANSFERASE"/>
    <property type="match status" value="1"/>
</dbReference>
<evidence type="ECO:0000259" key="12">
    <source>
        <dbReference type="Pfam" id="PF17767"/>
    </source>
</evidence>
<dbReference type="RefSeq" id="WP_280629738.1">
    <property type="nucleotide sequence ID" value="NZ_CP123498.1"/>
</dbReference>
<dbReference type="Pfam" id="PF17767">
    <property type="entry name" value="NAPRTase_N"/>
    <property type="match status" value="1"/>
</dbReference>
<organism evidence="13 14">
    <name type="scientific">Arsenophonus nasoniae</name>
    <name type="common">son-killer infecting Nasonia vitripennis</name>
    <dbReference type="NCBI Taxonomy" id="638"/>
    <lineage>
        <taxon>Bacteria</taxon>
        <taxon>Pseudomonadati</taxon>
        <taxon>Pseudomonadota</taxon>
        <taxon>Gammaproteobacteria</taxon>
        <taxon>Enterobacterales</taxon>
        <taxon>Morganellaceae</taxon>
        <taxon>Arsenophonus</taxon>
    </lineage>
</organism>
<keyword evidence="4 9" id="KW-0597">Phosphoprotein</keyword>
<name>A0AA95K8Q5_9GAMM</name>
<comment type="PTM">
    <text evidence="9 10">Transiently phosphorylated on a His residue during the reaction cycle. Phosphorylation strongly increases the affinity for substrates and increases the rate of nicotinate D-ribonucleotide production. Dephosphorylation regenerates the low-affinity form of the enzyme, leading to product release.</text>
</comment>
<dbReference type="CDD" id="cd01401">
    <property type="entry name" value="PncB_like"/>
    <property type="match status" value="1"/>
</dbReference>
<dbReference type="GO" id="GO:0016757">
    <property type="term" value="F:glycosyltransferase activity"/>
    <property type="evidence" value="ECO:0007669"/>
    <property type="project" value="UniProtKB-KW"/>
</dbReference>
<keyword evidence="6 9" id="KW-0662">Pyridine nucleotide biosynthesis</keyword>
<feature type="domain" description="Nicotinate/nicotinamide phosphoribosyltransferase" evidence="11">
    <location>
        <begin position="172"/>
        <end position="398"/>
    </location>
</feature>
<dbReference type="HAMAP" id="MF_00570">
    <property type="entry name" value="NAPRTase"/>
    <property type="match status" value="1"/>
</dbReference>
<evidence type="ECO:0000256" key="6">
    <source>
        <dbReference type="ARBA" id="ARBA00022642"/>
    </source>
</evidence>
<evidence type="ECO:0000256" key="9">
    <source>
        <dbReference type="HAMAP-Rule" id="MF_00570"/>
    </source>
</evidence>
<evidence type="ECO:0000256" key="8">
    <source>
        <dbReference type="ARBA" id="ARBA00057850"/>
    </source>
</evidence>
<keyword evidence="13" id="KW-0808">Transferase</keyword>
<protein>
    <recommendedName>
        <fullName evidence="3 9">Nicotinate phosphoribosyltransferase</fullName>
        <shortName evidence="9">NAPRTase</shortName>
        <ecNumber evidence="3 9">6.3.4.21</ecNumber>
    </recommendedName>
</protein>
<comment type="pathway">
    <text evidence="1 9 10">Cofactor biosynthesis; NAD(+) biosynthesis; nicotinate D-ribonucleotide from nicotinate: step 1/1.</text>
</comment>
<feature type="modified residue" description="Phosphohistidine; by autocatalysis" evidence="9">
    <location>
        <position position="224"/>
    </location>
</feature>
<evidence type="ECO:0000256" key="5">
    <source>
        <dbReference type="ARBA" id="ARBA00022598"/>
    </source>
</evidence>
<keyword evidence="13" id="KW-0328">Glycosyltransferase</keyword>
<dbReference type="AlphaFoldDB" id="A0AA95K8Q5"/>
<dbReference type="NCBIfam" id="NF003704">
    <property type="entry name" value="PRK05321.1"/>
    <property type="match status" value="1"/>
</dbReference>
<evidence type="ECO:0000256" key="4">
    <source>
        <dbReference type="ARBA" id="ARBA00022553"/>
    </source>
</evidence>
<dbReference type="PIRSF" id="PIRSF000484">
    <property type="entry name" value="NAPRT"/>
    <property type="match status" value="1"/>
</dbReference>
<gene>
    <name evidence="9 13" type="primary">pncB</name>
    <name evidence="13" type="ORF">QE207_06205</name>
</gene>
<dbReference type="GO" id="GO:0005829">
    <property type="term" value="C:cytosol"/>
    <property type="evidence" value="ECO:0007669"/>
    <property type="project" value="TreeGrafter"/>
</dbReference>
<dbReference type="NCBIfam" id="TIGR01514">
    <property type="entry name" value="NAPRTase"/>
    <property type="match status" value="1"/>
</dbReference>
<reference evidence="13" key="1">
    <citation type="submission" date="2023-04" db="EMBL/GenBank/DDBJ databases">
        <title>Genome dynamics across the evolutionary transition to endosymbiosis.</title>
        <authorList>
            <person name="Siozios S."/>
            <person name="Nadal-Jimenez P."/>
            <person name="Azagi T."/>
            <person name="Sprong H."/>
            <person name="Frost C.L."/>
            <person name="Parratt S.R."/>
            <person name="Taylor G."/>
            <person name="Brettell L."/>
            <person name="Lew K.C."/>
            <person name="Croft L."/>
            <person name="King K.C."/>
            <person name="Brockhurst M.A."/>
            <person name="Hypsa V."/>
            <person name="Novakova E."/>
            <person name="Darby A.C."/>
            <person name="Hurst G.D.D."/>
        </authorList>
    </citation>
    <scope>NUCLEOTIDE SEQUENCE</scope>
    <source>
        <strain evidence="13">AIh</strain>
    </source>
</reference>
<dbReference type="SUPFAM" id="SSF51690">
    <property type="entry name" value="Nicotinate/Quinolinate PRTase C-terminal domain-like"/>
    <property type="match status" value="1"/>
</dbReference>
<evidence type="ECO:0000256" key="2">
    <source>
        <dbReference type="ARBA" id="ARBA00010897"/>
    </source>
</evidence>
<evidence type="ECO:0000256" key="1">
    <source>
        <dbReference type="ARBA" id="ARBA00004952"/>
    </source>
</evidence>